<gene>
    <name evidence="1" type="ORF">HYG81_15785</name>
</gene>
<dbReference type="KEGG" id="nay:HYG81_15785"/>
<organism evidence="1 2">
    <name type="scientific">Natrinema zhouii</name>
    <dbReference type="NCBI Taxonomy" id="1710539"/>
    <lineage>
        <taxon>Archaea</taxon>
        <taxon>Methanobacteriati</taxon>
        <taxon>Methanobacteriota</taxon>
        <taxon>Stenosarchaea group</taxon>
        <taxon>Halobacteria</taxon>
        <taxon>Halobacteriales</taxon>
        <taxon>Natrialbaceae</taxon>
        <taxon>Natrinema</taxon>
    </lineage>
</organism>
<evidence type="ECO:0000313" key="2">
    <source>
        <dbReference type="Proteomes" id="UP000510869"/>
    </source>
</evidence>
<name>A0A7D6GV60_9EURY</name>
<reference evidence="1 2" key="1">
    <citation type="submission" date="2020-07" db="EMBL/GenBank/DDBJ databases">
        <title>Natrinema (YPL30) sp. nov. and Haloterrigena xxxxxx (YPL8) sp. nov., isolated from a salt mine.</title>
        <authorList>
            <person name="Cui H."/>
        </authorList>
    </citation>
    <scope>NUCLEOTIDE SEQUENCE [LARGE SCALE GENOMIC DNA]</scope>
    <source>
        <strain evidence="1 2">YPL13</strain>
    </source>
</reference>
<dbReference type="RefSeq" id="WP_180840715.1">
    <property type="nucleotide sequence ID" value="NZ_CP059154.1"/>
</dbReference>
<dbReference type="GeneID" id="56144696"/>
<protein>
    <submittedName>
        <fullName evidence="1">Uncharacterized protein</fullName>
    </submittedName>
</protein>
<evidence type="ECO:0000313" key="1">
    <source>
        <dbReference type="EMBL" id="QLK25526.1"/>
    </source>
</evidence>
<dbReference type="EMBL" id="CP059154">
    <property type="protein sequence ID" value="QLK25526.1"/>
    <property type="molecule type" value="Genomic_DNA"/>
</dbReference>
<keyword evidence="2" id="KW-1185">Reference proteome</keyword>
<proteinExistence type="predicted"/>
<dbReference type="Proteomes" id="UP000510869">
    <property type="component" value="Chromosome"/>
</dbReference>
<dbReference type="AlphaFoldDB" id="A0A7D6GV60"/>
<accession>A0A7D6GV60</accession>
<sequence length="72" mass="8085">MPESACSAAHERGRGWIRQEITSGPGNALQLLMTMFRLTRERKVSDAKQSEFLQEMVLTDGFADDENTCGHK</sequence>